<feature type="compositionally biased region" description="Basic residues" evidence="5">
    <location>
        <begin position="96"/>
        <end position="110"/>
    </location>
</feature>
<comment type="caution">
    <text evidence="7">The sequence shown here is derived from an EMBL/GenBank/DDBJ whole genome shotgun (WGS) entry which is preliminary data.</text>
</comment>
<reference evidence="7" key="1">
    <citation type="journal article" date="2020" name="Cell">
        <title>Large-Scale Comparative Analyses of Tick Genomes Elucidate Their Genetic Diversity and Vector Capacities.</title>
        <authorList>
            <consortium name="Tick Genome and Microbiome Consortium (TIGMIC)"/>
            <person name="Jia N."/>
            <person name="Wang J."/>
            <person name="Shi W."/>
            <person name="Du L."/>
            <person name="Sun Y."/>
            <person name="Zhan W."/>
            <person name="Jiang J.F."/>
            <person name="Wang Q."/>
            <person name="Zhang B."/>
            <person name="Ji P."/>
            <person name="Bell-Sakyi L."/>
            <person name="Cui X.M."/>
            <person name="Yuan T.T."/>
            <person name="Jiang B.G."/>
            <person name="Yang W.F."/>
            <person name="Lam T.T."/>
            <person name="Chang Q.C."/>
            <person name="Ding S.J."/>
            <person name="Wang X.J."/>
            <person name="Zhu J.G."/>
            <person name="Ruan X.D."/>
            <person name="Zhao L."/>
            <person name="Wei J.T."/>
            <person name="Ye R.Z."/>
            <person name="Que T.C."/>
            <person name="Du C.H."/>
            <person name="Zhou Y.H."/>
            <person name="Cheng J.X."/>
            <person name="Dai P.F."/>
            <person name="Guo W.B."/>
            <person name="Han X.H."/>
            <person name="Huang E.J."/>
            <person name="Li L.F."/>
            <person name="Wei W."/>
            <person name="Gao Y.C."/>
            <person name="Liu J.Z."/>
            <person name="Shao H.Z."/>
            <person name="Wang X."/>
            <person name="Wang C.C."/>
            <person name="Yang T.C."/>
            <person name="Huo Q.B."/>
            <person name="Li W."/>
            <person name="Chen H.Y."/>
            <person name="Chen S.E."/>
            <person name="Zhou L.G."/>
            <person name="Ni X.B."/>
            <person name="Tian J.H."/>
            <person name="Sheng Y."/>
            <person name="Liu T."/>
            <person name="Pan Y.S."/>
            <person name="Xia L.Y."/>
            <person name="Li J."/>
            <person name="Zhao F."/>
            <person name="Cao W.C."/>
        </authorList>
    </citation>
    <scope>NUCLEOTIDE SEQUENCE</scope>
    <source>
        <strain evidence="7">Rsan-2018</strain>
    </source>
</reference>
<dbReference type="GO" id="GO:0005096">
    <property type="term" value="F:GTPase activator activity"/>
    <property type="evidence" value="ECO:0007669"/>
    <property type="project" value="UniProtKB-KW"/>
</dbReference>
<feature type="region of interest" description="Disordered" evidence="5">
    <location>
        <begin position="229"/>
        <end position="265"/>
    </location>
</feature>
<protein>
    <recommendedName>
        <fullName evidence="6">Rab-GAP TBC domain-containing protein</fullName>
    </recommendedName>
</protein>
<feature type="coiled-coil region" evidence="4">
    <location>
        <begin position="568"/>
        <end position="647"/>
    </location>
</feature>
<dbReference type="SUPFAM" id="SSF47923">
    <property type="entry name" value="Ypt/Rab-GAP domain of gyp1p"/>
    <property type="match status" value="2"/>
</dbReference>
<evidence type="ECO:0000313" key="8">
    <source>
        <dbReference type="Proteomes" id="UP000821837"/>
    </source>
</evidence>
<reference evidence="7" key="2">
    <citation type="submission" date="2021-09" db="EMBL/GenBank/DDBJ databases">
        <authorList>
            <person name="Jia N."/>
            <person name="Wang J."/>
            <person name="Shi W."/>
            <person name="Du L."/>
            <person name="Sun Y."/>
            <person name="Zhan W."/>
            <person name="Jiang J."/>
            <person name="Wang Q."/>
            <person name="Zhang B."/>
            <person name="Ji P."/>
            <person name="Sakyi L.B."/>
            <person name="Cui X."/>
            <person name="Yuan T."/>
            <person name="Jiang B."/>
            <person name="Yang W."/>
            <person name="Lam T.T.-Y."/>
            <person name="Chang Q."/>
            <person name="Ding S."/>
            <person name="Wang X."/>
            <person name="Zhu J."/>
            <person name="Ruan X."/>
            <person name="Zhao L."/>
            <person name="Wei J."/>
            <person name="Que T."/>
            <person name="Du C."/>
            <person name="Cheng J."/>
            <person name="Dai P."/>
            <person name="Han X."/>
            <person name="Huang E."/>
            <person name="Gao Y."/>
            <person name="Liu J."/>
            <person name="Shao H."/>
            <person name="Ye R."/>
            <person name="Li L."/>
            <person name="Wei W."/>
            <person name="Wang X."/>
            <person name="Wang C."/>
            <person name="Huo Q."/>
            <person name="Li W."/>
            <person name="Guo W."/>
            <person name="Chen H."/>
            <person name="Chen S."/>
            <person name="Zhou L."/>
            <person name="Zhou L."/>
            <person name="Ni X."/>
            <person name="Tian J."/>
            <person name="Zhou Y."/>
            <person name="Sheng Y."/>
            <person name="Liu T."/>
            <person name="Pan Y."/>
            <person name="Xia L."/>
            <person name="Li J."/>
            <person name="Zhao F."/>
            <person name="Cao W."/>
        </authorList>
    </citation>
    <scope>NUCLEOTIDE SEQUENCE</scope>
    <source>
        <strain evidence="7">Rsan-2018</strain>
        <tissue evidence="7">Larvae</tissue>
    </source>
</reference>
<evidence type="ECO:0000256" key="2">
    <source>
        <dbReference type="ARBA" id="ARBA00022553"/>
    </source>
</evidence>
<feature type="compositionally biased region" description="Polar residues" evidence="5">
    <location>
        <begin position="751"/>
        <end position="768"/>
    </location>
</feature>
<dbReference type="AlphaFoldDB" id="A0A9D4YQY4"/>
<feature type="coiled-coil region" evidence="4">
    <location>
        <begin position="869"/>
        <end position="928"/>
    </location>
</feature>
<accession>A0A9D4YQY4</accession>
<keyword evidence="1" id="KW-0343">GTPase activation</keyword>
<dbReference type="GO" id="GO:0031267">
    <property type="term" value="F:small GTPase binding"/>
    <property type="evidence" value="ECO:0007669"/>
    <property type="project" value="UniProtKB-ARBA"/>
</dbReference>
<evidence type="ECO:0000256" key="5">
    <source>
        <dbReference type="SAM" id="MobiDB-lite"/>
    </source>
</evidence>
<dbReference type="InterPro" id="IPR000195">
    <property type="entry name" value="Rab-GAP-TBC_dom"/>
</dbReference>
<dbReference type="FunFam" id="1.10.472.80:FF:000002">
    <property type="entry name" value="Ecotropic viral integration site 5"/>
    <property type="match status" value="1"/>
</dbReference>
<keyword evidence="3 4" id="KW-0175">Coiled coil</keyword>
<dbReference type="VEuPathDB" id="VectorBase:RSAN_056405"/>
<dbReference type="InterPro" id="IPR035969">
    <property type="entry name" value="Rab-GAP_TBC_sf"/>
</dbReference>
<dbReference type="SMART" id="SM00164">
    <property type="entry name" value="TBC"/>
    <property type="match status" value="1"/>
</dbReference>
<evidence type="ECO:0000256" key="4">
    <source>
        <dbReference type="SAM" id="Coils"/>
    </source>
</evidence>
<organism evidence="7 8">
    <name type="scientific">Rhipicephalus sanguineus</name>
    <name type="common">Brown dog tick</name>
    <name type="synonym">Ixodes sanguineus</name>
    <dbReference type="NCBI Taxonomy" id="34632"/>
    <lineage>
        <taxon>Eukaryota</taxon>
        <taxon>Metazoa</taxon>
        <taxon>Ecdysozoa</taxon>
        <taxon>Arthropoda</taxon>
        <taxon>Chelicerata</taxon>
        <taxon>Arachnida</taxon>
        <taxon>Acari</taxon>
        <taxon>Parasitiformes</taxon>
        <taxon>Ixodida</taxon>
        <taxon>Ixodoidea</taxon>
        <taxon>Ixodidae</taxon>
        <taxon>Rhipicephalinae</taxon>
        <taxon>Rhipicephalus</taxon>
        <taxon>Rhipicephalus</taxon>
    </lineage>
</organism>
<feature type="compositionally biased region" description="Low complexity" evidence="5">
    <location>
        <begin position="52"/>
        <end position="72"/>
    </location>
</feature>
<feature type="compositionally biased region" description="Basic and acidic residues" evidence="5">
    <location>
        <begin position="741"/>
        <end position="750"/>
    </location>
</feature>
<feature type="compositionally biased region" description="Polar residues" evidence="5">
    <location>
        <begin position="80"/>
        <end position="89"/>
    </location>
</feature>
<dbReference type="Gene3D" id="1.10.472.80">
    <property type="entry name" value="Ypt/Rab-GAP domain of gyp1p, domain 3"/>
    <property type="match status" value="1"/>
</dbReference>
<evidence type="ECO:0000313" key="7">
    <source>
        <dbReference type="EMBL" id="KAH7984643.1"/>
    </source>
</evidence>
<dbReference type="Gene3D" id="1.10.10.750">
    <property type="entry name" value="Ypt/Rab-GAP domain of gyp1p, domain 1"/>
    <property type="match status" value="1"/>
</dbReference>
<evidence type="ECO:0000259" key="6">
    <source>
        <dbReference type="PROSITE" id="PS50086"/>
    </source>
</evidence>
<feature type="region of interest" description="Disordered" evidence="5">
    <location>
        <begin position="50"/>
        <end position="113"/>
    </location>
</feature>
<dbReference type="EMBL" id="JABSTV010001245">
    <property type="protein sequence ID" value="KAH7984643.1"/>
    <property type="molecule type" value="Genomic_DNA"/>
</dbReference>
<evidence type="ECO:0000256" key="1">
    <source>
        <dbReference type="ARBA" id="ARBA00022468"/>
    </source>
</evidence>
<dbReference type="Proteomes" id="UP000821837">
    <property type="component" value="Chromosome 1"/>
</dbReference>
<evidence type="ECO:0000256" key="3">
    <source>
        <dbReference type="ARBA" id="ARBA00023054"/>
    </source>
</evidence>
<keyword evidence="2" id="KW-0597">Phosphoprotein</keyword>
<sequence length="1005" mass="112586">MQSSSYEEARDSTDSSGISTGLEKLRLAAIKLAAKTVELLNEQRLWREQPAEDGAFSEAPAAAGAATTASAPGQGGTRDGPSSSESATSDAELHQRHFGSQRPHTVHHSGHSVSPEVFSRLHALRVAHGEPILSVDGSSHPEGPMSEAEVKPCSPQGGDANHNHPTTLNFAAATTNGNSTASLSPQAPPGQPSVTSATPVDAPTPVASTPVSKADMELLARLEEQNRLLESDSKSLNSLTSTHSRKSSDTSQVSVASGASQQSAALDDDSEDTWVLWGRMVNEWDTYIKKKNAYVKEHVRKGIPQHFRAIAWQLLCNAPTCAAREQYAEYLKASSPCEKVIRRDIARTYPEHEFFRDKDGPGQEGLFNVMKAYSLHDREVGYCQGSAFIVGLLLLQMPEEETFTVLVRMMQDYRLREIYKPSMAELGLCMYQLECLVQELVPEIHMHFQAQSFHTSMYASSWFLTLFTSCLPHTLACRVMDLFLSEGMEMIFRIAIAILQFCKEDILQLDMEGMLRYFQKEMPSKCETDPDYLINLALQVKYNSKKIKKLEKEYTALKVKEHEEMIELRRLRTENRLLRQRIEHLEQESSALADRLIQGQVVRAQEAEDNYIIKRELAALRQQELTVQQELQKANNQIKELHQAQTQPSSLDSQTEDLLKSLQDELVAVKLREAEGQETMRGLRQRIHELEEDNKRLREATPNDSVATLQEELIAVKLREAEANLSMKELRQKVADLQAAWEKHRSENPHQSDNQSTPSRWSGNKSQVNQLQEELMTARLKEADATAELRELRQRVMELETQNQVSLNQIRRQADEIAKYQQMSDKVSEKERELHSLVQDEARKITNLESQAKERMNARIREVEHTQIIAEMKQKISSLEIKNQELLTAGQLRGSTESEEVKELQDKVSDLKAEVMQLQIMNKRLSSALAVARLRQPDTQKAGAAAAAAASGPLSSSPPLTLVGGLSRSTSLMEDSVTEQLLQLGLELSVSQHPAKQPKLANGEL</sequence>
<feature type="compositionally biased region" description="Low complexity" evidence="5">
    <location>
        <begin position="169"/>
        <end position="184"/>
    </location>
</feature>
<name>A0A9D4YQY4_RHISA</name>
<dbReference type="FunFam" id="1.10.8.270:FF:000003">
    <property type="entry name" value="Ecotropic viral integration site 5"/>
    <property type="match status" value="1"/>
</dbReference>
<proteinExistence type="predicted"/>
<feature type="region of interest" description="Disordered" evidence="5">
    <location>
        <begin position="740"/>
        <end position="768"/>
    </location>
</feature>
<feature type="region of interest" description="Disordered" evidence="5">
    <location>
        <begin position="133"/>
        <end position="212"/>
    </location>
</feature>
<dbReference type="PROSITE" id="PS50086">
    <property type="entry name" value="TBC_RABGAP"/>
    <property type="match status" value="1"/>
</dbReference>
<dbReference type="FunFam" id="1.10.10.750:FF:000003">
    <property type="entry name" value="GTPase activating protein (Evi5)"/>
    <property type="match status" value="1"/>
</dbReference>
<dbReference type="PANTHER" id="PTHR47219">
    <property type="entry name" value="RAB GTPASE-ACTIVATING PROTEIN 1-LIKE"/>
    <property type="match status" value="1"/>
</dbReference>
<feature type="domain" description="Rab-GAP TBC" evidence="6">
    <location>
        <begin position="302"/>
        <end position="487"/>
    </location>
</feature>
<dbReference type="Pfam" id="PF00566">
    <property type="entry name" value="RabGAP-TBC"/>
    <property type="match status" value="1"/>
</dbReference>
<dbReference type="PANTHER" id="PTHR47219:SF22">
    <property type="entry name" value="RAB-GAP TBC DOMAIN-CONTAINING PROTEIN"/>
    <property type="match status" value="1"/>
</dbReference>
<gene>
    <name evidence="7" type="ORF">HPB52_023386</name>
</gene>
<feature type="compositionally biased region" description="Low complexity" evidence="5">
    <location>
        <begin position="251"/>
        <end position="265"/>
    </location>
</feature>
<keyword evidence="8" id="KW-1185">Reference proteome</keyword>
<dbReference type="InterPro" id="IPR050302">
    <property type="entry name" value="Rab_GAP_TBC_domain"/>
</dbReference>
<feature type="region of interest" description="Disordered" evidence="5">
    <location>
        <begin position="1"/>
        <end position="20"/>
    </location>
</feature>
<dbReference type="Gene3D" id="1.10.8.270">
    <property type="entry name" value="putative rabgap domain of human tbc1 domain family member 14 like domains"/>
    <property type="match status" value="1"/>
</dbReference>